<evidence type="ECO:0000256" key="2">
    <source>
        <dbReference type="SAM" id="MobiDB-lite"/>
    </source>
</evidence>
<dbReference type="OrthoDB" id="1668230at2759"/>
<dbReference type="GeneID" id="43587407"/>
<feature type="compositionally biased region" description="Polar residues" evidence="2">
    <location>
        <begin position="1050"/>
        <end position="1059"/>
    </location>
</feature>
<dbReference type="InterPro" id="IPR046959">
    <property type="entry name" value="PRK1-6/SRF4-like"/>
</dbReference>
<accession>A0A5M6C4F6</accession>
<keyword evidence="4" id="KW-1185">Reference proteome</keyword>
<feature type="compositionally biased region" description="Polar residues" evidence="2">
    <location>
        <begin position="69"/>
        <end position="80"/>
    </location>
</feature>
<name>A0A5M6C4F6_9TREE</name>
<dbReference type="Gene3D" id="1.10.510.10">
    <property type="entry name" value="Transferase(Phosphotransferase) domain 1"/>
    <property type="match status" value="1"/>
</dbReference>
<dbReference type="Proteomes" id="UP000322225">
    <property type="component" value="Chromosome 9"/>
</dbReference>
<feature type="region of interest" description="Disordered" evidence="2">
    <location>
        <begin position="150"/>
        <end position="204"/>
    </location>
</feature>
<evidence type="ECO:0000313" key="4">
    <source>
        <dbReference type="Proteomes" id="UP000322225"/>
    </source>
</evidence>
<reference evidence="3" key="1">
    <citation type="submission" date="2017-08" db="EMBL/GenBank/DDBJ databases">
        <authorList>
            <person name="Cuomo C."/>
            <person name="Billmyre B."/>
            <person name="Heitman J."/>
        </authorList>
    </citation>
    <scope>NUCLEOTIDE SEQUENCE</scope>
    <source>
        <strain evidence="3">CBS 12478</strain>
    </source>
</reference>
<dbReference type="SUPFAM" id="SSF56112">
    <property type="entry name" value="Protein kinase-like (PK-like)"/>
    <property type="match status" value="1"/>
</dbReference>
<feature type="coiled-coil region" evidence="1">
    <location>
        <begin position="615"/>
        <end position="642"/>
    </location>
</feature>
<dbReference type="KEGG" id="ksn:43587407"/>
<feature type="compositionally biased region" description="Polar residues" evidence="2">
    <location>
        <begin position="674"/>
        <end position="684"/>
    </location>
</feature>
<dbReference type="InterPro" id="IPR011009">
    <property type="entry name" value="Kinase-like_dom_sf"/>
</dbReference>
<feature type="compositionally biased region" description="Basic and acidic residues" evidence="2">
    <location>
        <begin position="1064"/>
        <end position="1074"/>
    </location>
</feature>
<gene>
    <name evidence="3" type="ORF">CI109_105264</name>
</gene>
<feature type="region of interest" description="Disordered" evidence="2">
    <location>
        <begin position="69"/>
        <end position="101"/>
    </location>
</feature>
<protein>
    <submittedName>
        <fullName evidence="3">Uncharacterized protein</fullName>
    </submittedName>
</protein>
<dbReference type="RefSeq" id="XP_031862609.1">
    <property type="nucleotide sequence ID" value="XM_032003287.1"/>
</dbReference>
<feature type="region of interest" description="Disordered" evidence="2">
    <location>
        <begin position="643"/>
        <end position="684"/>
    </location>
</feature>
<dbReference type="AlphaFoldDB" id="A0A5M6C4F6"/>
<evidence type="ECO:0000313" key="3">
    <source>
        <dbReference type="EMBL" id="WWD20787.1"/>
    </source>
</evidence>
<sequence>MPIGIALPAFEKTVITGAYAAWEDTLVHLSDDIDRPTDRLDDVSFFLLPLDCRLWTNPPPIMDARSLQLNARPVSTSTNTNEDRTKVDDRSSSRQQEGERERLVVRAKNFWLRTFRINRQYARTNRTRPHTSSANQGGERSQIAIEQNLSEQTSHPAVHDSPESADTALSSNDNDTDNSTGESSGQAGTTIPSCVEPSTTRPDPELAPVIVAEGTVVLRPRPGMLDDQRDELAALPNIPAGQNRTVAHAPIGHARATSPTPSSLTSILCGRSLFMPGPTEEQLRNIEIRITWLGRSERALEMIDSIVGAIDVAAPAQPFIFVLNGILARVKLVYVNQSAIYELFDDILIIGGDIIGKVIELIGRGRGLPNDVHDCIGELYMGLKRCETTLGALISEPFSLWRDFWDAVKRGEAIADLRKDIKATAKRYERRLNLAHSAVLNEIAERVTRIEMLQLQDSGLRWRIEREEDRERQRSIWRMTNDEIQTYILDGATEVELEKFIRLIESRHQLLCRRLQTMVDVRSPPAADAITRDPIIQFFLSDPKIESDWIPCDKSKQREEMAVFNAIAALVPRQRGSKDLMDPFTSSIYPSSFVVMSASVSATEHISMKGHESDKGNLGETVQDLQDEIAFLESLKERFTEKLEKQRQGKIEAGTNGDKHQGPERPAEEKGENGDQTGAPSTGVASRDNLVLVHIDPAELVPGAVLKNTPSHGSRLATKTYTTRWHDQGVCVKEVEGLSDEAFEDRRNVWQSAVQKQVKVLPLLGWSGTGESALKGSRLFLSLYMKNGNIEQYIASEKGKRTDKFKLLREVAKCLDGFHQQRVYHNNLKLNNILIDDEGHPLFTDLSDDCPEEASNGEQDVLFFGRLIWQLVLQPLPHPMVSQYGPHTTSRDNLVGLMFCCTDPDPKLRPSATQIVQDLDLISEGRNPHTTLEHKLAVQARSNSPAMSSPNPSQAPGMNTLMSLSSTVSASANAGSNTGQTNISSTYPLSESFSSLPGRDRLARGMSATSMRAARTLMIPSAQAVRDSHPNKFRYPLDPHLTSMPDAYRSGSSLSFVNSENDDFVNKKQRSEQE</sequence>
<feature type="compositionally biased region" description="Low complexity" evidence="2">
    <location>
        <begin position="942"/>
        <end position="956"/>
    </location>
</feature>
<feature type="region of interest" description="Disordered" evidence="2">
    <location>
        <begin position="940"/>
        <end position="995"/>
    </location>
</feature>
<proteinExistence type="predicted"/>
<feature type="compositionally biased region" description="Polar residues" evidence="2">
    <location>
        <begin position="167"/>
        <end position="201"/>
    </location>
</feature>
<feature type="compositionally biased region" description="Basic and acidic residues" evidence="2">
    <location>
        <begin position="81"/>
        <end position="101"/>
    </location>
</feature>
<organism evidence="3 4">
    <name type="scientific">Kwoniella shandongensis</name>
    <dbReference type="NCBI Taxonomy" id="1734106"/>
    <lineage>
        <taxon>Eukaryota</taxon>
        <taxon>Fungi</taxon>
        <taxon>Dikarya</taxon>
        <taxon>Basidiomycota</taxon>
        <taxon>Agaricomycotina</taxon>
        <taxon>Tremellomycetes</taxon>
        <taxon>Tremellales</taxon>
        <taxon>Cryptococcaceae</taxon>
        <taxon>Kwoniella</taxon>
    </lineage>
</organism>
<dbReference type="PANTHER" id="PTHR48007">
    <property type="entry name" value="LEUCINE-RICH REPEAT RECEPTOR-LIKE PROTEIN KINASE PXC1"/>
    <property type="match status" value="1"/>
</dbReference>
<evidence type="ECO:0000256" key="1">
    <source>
        <dbReference type="SAM" id="Coils"/>
    </source>
</evidence>
<feature type="compositionally biased region" description="Polar residues" evidence="2">
    <location>
        <begin position="960"/>
        <end position="995"/>
    </location>
</feature>
<dbReference type="EMBL" id="CP144059">
    <property type="protein sequence ID" value="WWD20787.1"/>
    <property type="molecule type" value="Genomic_DNA"/>
</dbReference>
<dbReference type="PANTHER" id="PTHR48007:SF4">
    <property type="entry name" value="LEUCINE-RICH REPEAT RECEPTOR-LIKE PROTEIN KINASE PXC1"/>
    <property type="match status" value="1"/>
</dbReference>
<feature type="compositionally biased region" description="Basic and acidic residues" evidence="2">
    <location>
        <begin position="657"/>
        <end position="673"/>
    </location>
</feature>
<reference evidence="3" key="2">
    <citation type="submission" date="2024-01" db="EMBL/GenBank/DDBJ databases">
        <title>Comparative genomics of Cryptococcus and Kwoniella reveals pathogenesis evolution and contrasting modes of karyotype evolution via chromosome fusion or intercentromeric recombination.</title>
        <authorList>
            <person name="Coelho M.A."/>
            <person name="David-Palma M."/>
            <person name="Shea T."/>
            <person name="Bowers K."/>
            <person name="McGinley-Smith S."/>
            <person name="Mohammad A.W."/>
            <person name="Gnirke A."/>
            <person name="Yurkov A.M."/>
            <person name="Nowrousian M."/>
            <person name="Sun S."/>
            <person name="Cuomo C.A."/>
            <person name="Heitman J."/>
        </authorList>
    </citation>
    <scope>NUCLEOTIDE SEQUENCE</scope>
    <source>
        <strain evidence="3">CBS 12478</strain>
    </source>
</reference>
<feature type="region of interest" description="Disordered" evidence="2">
    <location>
        <begin position="1046"/>
        <end position="1074"/>
    </location>
</feature>
<keyword evidence="1" id="KW-0175">Coiled coil</keyword>